<proteinExistence type="inferred from homology"/>
<evidence type="ECO:0000256" key="6">
    <source>
        <dbReference type="RuleBase" id="RU003983"/>
    </source>
</evidence>
<sequence length="236" mass="25015">MSLRLLAALAACLTVAACGLPLRPGSERVIPEATLEAGRAQAQSFLEVVSRVEPVAEAECAQRNPTANCDFRIVVDDRPGMPPNAFQTLESGGRPLLAFTVSLISAVQNPDELAFVMAHEASHHIAGHLALQDEYASLGAAVFGQLASQAQGATPASIREAQRLGAQVGARSYSKDFELEADRLGTFVATQAGYDPILGAQFFLRLPDPGNRFLGTHPSNGERIATVARAAAEIRR</sequence>
<keyword evidence="5 6" id="KW-0482">Metalloprotease</keyword>
<dbReference type="GO" id="GO:0046872">
    <property type="term" value="F:metal ion binding"/>
    <property type="evidence" value="ECO:0007669"/>
    <property type="project" value="UniProtKB-KW"/>
</dbReference>
<dbReference type="GO" id="GO:0016020">
    <property type="term" value="C:membrane"/>
    <property type="evidence" value="ECO:0007669"/>
    <property type="project" value="TreeGrafter"/>
</dbReference>
<accession>A0A5C4MWW0</accession>
<dbReference type="Pfam" id="PF01435">
    <property type="entry name" value="Peptidase_M48"/>
    <property type="match status" value="1"/>
</dbReference>
<organism evidence="9 10">
    <name type="scientific">Rubellimicrobium rubrum</name>
    <dbReference type="NCBI Taxonomy" id="2585369"/>
    <lineage>
        <taxon>Bacteria</taxon>
        <taxon>Pseudomonadati</taxon>
        <taxon>Pseudomonadota</taxon>
        <taxon>Alphaproteobacteria</taxon>
        <taxon>Rhodobacterales</taxon>
        <taxon>Roseobacteraceae</taxon>
        <taxon>Rubellimicrobium</taxon>
    </lineage>
</organism>
<name>A0A5C4MWW0_9RHOB</name>
<feature type="signal peptide" evidence="7">
    <location>
        <begin position="1"/>
        <end position="16"/>
    </location>
</feature>
<keyword evidence="3 6" id="KW-0378">Hydrolase</keyword>
<evidence type="ECO:0000256" key="2">
    <source>
        <dbReference type="ARBA" id="ARBA00022723"/>
    </source>
</evidence>
<evidence type="ECO:0000313" key="9">
    <source>
        <dbReference type="EMBL" id="TNC50098.1"/>
    </source>
</evidence>
<evidence type="ECO:0000256" key="4">
    <source>
        <dbReference type="ARBA" id="ARBA00022833"/>
    </source>
</evidence>
<keyword evidence="4 6" id="KW-0862">Zinc</keyword>
<dbReference type="PANTHER" id="PTHR22726">
    <property type="entry name" value="METALLOENDOPEPTIDASE OMA1"/>
    <property type="match status" value="1"/>
</dbReference>
<keyword evidence="1 6" id="KW-0645">Protease</keyword>
<dbReference type="PANTHER" id="PTHR22726:SF1">
    <property type="entry name" value="METALLOENDOPEPTIDASE OMA1, MITOCHONDRIAL"/>
    <property type="match status" value="1"/>
</dbReference>
<dbReference type="GO" id="GO:0004222">
    <property type="term" value="F:metalloendopeptidase activity"/>
    <property type="evidence" value="ECO:0007669"/>
    <property type="project" value="InterPro"/>
</dbReference>
<feature type="chain" id="PRO_5022783199" evidence="7">
    <location>
        <begin position="17"/>
        <end position="236"/>
    </location>
</feature>
<evidence type="ECO:0000256" key="7">
    <source>
        <dbReference type="SAM" id="SignalP"/>
    </source>
</evidence>
<evidence type="ECO:0000256" key="1">
    <source>
        <dbReference type="ARBA" id="ARBA00022670"/>
    </source>
</evidence>
<evidence type="ECO:0000256" key="5">
    <source>
        <dbReference type="ARBA" id="ARBA00023049"/>
    </source>
</evidence>
<feature type="domain" description="Peptidase M48" evidence="8">
    <location>
        <begin position="48"/>
        <end position="228"/>
    </location>
</feature>
<reference evidence="9 10" key="1">
    <citation type="submission" date="2019-06" db="EMBL/GenBank/DDBJ databases">
        <title>YIM 131921 draft genome.</title>
        <authorList>
            <person name="Jiang L."/>
        </authorList>
    </citation>
    <scope>NUCLEOTIDE SEQUENCE [LARGE SCALE GENOMIC DNA]</scope>
    <source>
        <strain evidence="9 10">YIM 131921</strain>
    </source>
</reference>
<evidence type="ECO:0000313" key="10">
    <source>
        <dbReference type="Proteomes" id="UP000305887"/>
    </source>
</evidence>
<dbReference type="RefSeq" id="WP_139076421.1">
    <property type="nucleotide sequence ID" value="NZ_VDFU01000008.1"/>
</dbReference>
<dbReference type="InterPro" id="IPR001915">
    <property type="entry name" value="Peptidase_M48"/>
</dbReference>
<dbReference type="Proteomes" id="UP000305887">
    <property type="component" value="Unassembled WGS sequence"/>
</dbReference>
<dbReference type="PROSITE" id="PS51257">
    <property type="entry name" value="PROKAR_LIPOPROTEIN"/>
    <property type="match status" value="1"/>
</dbReference>
<keyword evidence="7" id="KW-0732">Signal</keyword>
<gene>
    <name evidence="9" type="ORF">FHG66_09035</name>
</gene>
<evidence type="ECO:0000259" key="8">
    <source>
        <dbReference type="Pfam" id="PF01435"/>
    </source>
</evidence>
<dbReference type="OrthoDB" id="7338723at2"/>
<dbReference type="Gene3D" id="3.30.2010.10">
    <property type="entry name" value="Metalloproteases ('zincins'), catalytic domain"/>
    <property type="match status" value="1"/>
</dbReference>
<comment type="similarity">
    <text evidence="6">Belongs to the peptidase M48 family.</text>
</comment>
<evidence type="ECO:0000256" key="3">
    <source>
        <dbReference type="ARBA" id="ARBA00022801"/>
    </source>
</evidence>
<dbReference type="AlphaFoldDB" id="A0A5C4MWW0"/>
<dbReference type="EMBL" id="VDFU01000008">
    <property type="protein sequence ID" value="TNC50098.1"/>
    <property type="molecule type" value="Genomic_DNA"/>
</dbReference>
<comment type="caution">
    <text evidence="9">The sequence shown here is derived from an EMBL/GenBank/DDBJ whole genome shotgun (WGS) entry which is preliminary data.</text>
</comment>
<comment type="cofactor">
    <cofactor evidence="6">
        <name>Zn(2+)</name>
        <dbReference type="ChEBI" id="CHEBI:29105"/>
    </cofactor>
    <text evidence="6">Binds 1 zinc ion per subunit.</text>
</comment>
<keyword evidence="10" id="KW-1185">Reference proteome</keyword>
<dbReference type="InterPro" id="IPR051156">
    <property type="entry name" value="Mito/Outer_Membr_Metalloprot"/>
</dbReference>
<dbReference type="GO" id="GO:0051603">
    <property type="term" value="P:proteolysis involved in protein catabolic process"/>
    <property type="evidence" value="ECO:0007669"/>
    <property type="project" value="TreeGrafter"/>
</dbReference>
<keyword evidence="2" id="KW-0479">Metal-binding</keyword>
<protein>
    <submittedName>
        <fullName evidence="9">Peptidase M48</fullName>
    </submittedName>
</protein>